<sequence>MVAAATCEWLLVGASGVEWEFRRFTGGWRRSYDDCRCDRGRAVVIEGVKIPLDTSKPNPNNIEYDNLYLDMNGIIHPCFHPEDRPSPTTFDEAFQCMFDYIDRLFVMVRPRKLQYMAIDGVAPRAKMNQQRSKRFRAAKDATELKWQSPEI</sequence>
<evidence type="ECO:0000256" key="6">
    <source>
        <dbReference type="SAM" id="MobiDB-lite"/>
    </source>
</evidence>
<dbReference type="Pfam" id="PF03159">
    <property type="entry name" value="XRN_N"/>
    <property type="match status" value="1"/>
</dbReference>
<dbReference type="EMBL" id="JBFOLK010000504">
    <property type="protein sequence ID" value="KAL2454001.1"/>
    <property type="molecule type" value="Genomic_DNA"/>
</dbReference>
<dbReference type="GO" id="GO:0004527">
    <property type="term" value="F:exonuclease activity"/>
    <property type="evidence" value="ECO:0007669"/>
    <property type="project" value="UniProtKB-KW"/>
</dbReference>
<evidence type="ECO:0000256" key="4">
    <source>
        <dbReference type="ARBA" id="ARBA00022801"/>
    </source>
</evidence>
<protein>
    <submittedName>
        <fullName evidence="8">5'-3' exoribonuclease 3</fullName>
    </submittedName>
</protein>
<dbReference type="Gene3D" id="3.40.50.12390">
    <property type="match status" value="1"/>
</dbReference>
<dbReference type="PANTHER" id="PTHR12341:SF41">
    <property type="entry name" value="5'-3' EXORIBONUCLEASE 2"/>
    <property type="match status" value="1"/>
</dbReference>
<dbReference type="GO" id="GO:0006397">
    <property type="term" value="P:mRNA processing"/>
    <property type="evidence" value="ECO:0007669"/>
    <property type="project" value="UniProtKB-KW"/>
</dbReference>
<dbReference type="PANTHER" id="PTHR12341">
    <property type="entry name" value="5'-&gt;3' EXORIBONUCLEASE"/>
    <property type="match status" value="1"/>
</dbReference>
<evidence type="ECO:0000313" key="8">
    <source>
        <dbReference type="EMBL" id="KAL2454001.1"/>
    </source>
</evidence>
<gene>
    <name evidence="8" type="ORF">Adt_48497</name>
</gene>
<organism evidence="8 9">
    <name type="scientific">Abeliophyllum distichum</name>
    <dbReference type="NCBI Taxonomy" id="126358"/>
    <lineage>
        <taxon>Eukaryota</taxon>
        <taxon>Viridiplantae</taxon>
        <taxon>Streptophyta</taxon>
        <taxon>Embryophyta</taxon>
        <taxon>Tracheophyta</taxon>
        <taxon>Spermatophyta</taxon>
        <taxon>Magnoliopsida</taxon>
        <taxon>eudicotyledons</taxon>
        <taxon>Gunneridae</taxon>
        <taxon>Pentapetalae</taxon>
        <taxon>asterids</taxon>
        <taxon>lamiids</taxon>
        <taxon>Lamiales</taxon>
        <taxon>Oleaceae</taxon>
        <taxon>Forsythieae</taxon>
        <taxon>Abeliophyllum</taxon>
    </lineage>
</organism>
<reference evidence="9" key="1">
    <citation type="submission" date="2024-07" db="EMBL/GenBank/DDBJ databases">
        <title>Two chromosome-level genome assemblies of Korean endemic species Abeliophyllum distichum and Forsythia ovata (Oleaceae).</title>
        <authorList>
            <person name="Jang H."/>
        </authorList>
    </citation>
    <scope>NUCLEOTIDE SEQUENCE [LARGE SCALE GENOMIC DNA]</scope>
</reference>
<comment type="similarity">
    <text evidence="1">Belongs to the 5'-3' exonuclease family. XRN2/RAT1 subfamily.</text>
</comment>
<dbReference type="Proteomes" id="UP001604336">
    <property type="component" value="Unassembled WGS sequence"/>
</dbReference>
<evidence type="ECO:0000256" key="2">
    <source>
        <dbReference type="ARBA" id="ARBA00022664"/>
    </source>
</evidence>
<comment type="caution">
    <text evidence="8">The sequence shown here is derived from an EMBL/GenBank/DDBJ whole genome shotgun (WGS) entry which is preliminary data.</text>
</comment>
<evidence type="ECO:0000256" key="5">
    <source>
        <dbReference type="ARBA" id="ARBA00022839"/>
    </source>
</evidence>
<accession>A0ABD1NTT1</accession>
<feature type="domain" description="Xrn1 N-terminal" evidence="7">
    <location>
        <begin position="57"/>
        <end position="145"/>
    </location>
</feature>
<keyword evidence="5" id="KW-0269">Exonuclease</keyword>
<feature type="region of interest" description="Disordered" evidence="6">
    <location>
        <begin position="129"/>
        <end position="151"/>
    </location>
</feature>
<evidence type="ECO:0000256" key="1">
    <source>
        <dbReference type="ARBA" id="ARBA00006994"/>
    </source>
</evidence>
<evidence type="ECO:0000313" key="9">
    <source>
        <dbReference type="Proteomes" id="UP001604336"/>
    </source>
</evidence>
<dbReference type="InterPro" id="IPR027073">
    <property type="entry name" value="5_3_exoribonuclease"/>
</dbReference>
<evidence type="ECO:0000259" key="7">
    <source>
        <dbReference type="Pfam" id="PF03159"/>
    </source>
</evidence>
<keyword evidence="2" id="KW-0507">mRNA processing</keyword>
<evidence type="ECO:0000256" key="3">
    <source>
        <dbReference type="ARBA" id="ARBA00022722"/>
    </source>
</evidence>
<dbReference type="FunFam" id="3.40.50.12390:FF:000003">
    <property type="entry name" value="5'-3' exoribonuclease"/>
    <property type="match status" value="1"/>
</dbReference>
<keyword evidence="4" id="KW-0378">Hydrolase</keyword>
<keyword evidence="9" id="KW-1185">Reference proteome</keyword>
<dbReference type="AlphaFoldDB" id="A0ABD1NTT1"/>
<keyword evidence="3" id="KW-0540">Nuclease</keyword>
<dbReference type="InterPro" id="IPR004859">
    <property type="entry name" value="Xrn1_N"/>
</dbReference>
<name>A0ABD1NTT1_9LAMI</name>
<proteinExistence type="inferred from homology"/>